<evidence type="ECO:0000256" key="1">
    <source>
        <dbReference type="SAM" id="SignalP"/>
    </source>
</evidence>
<protein>
    <submittedName>
        <fullName evidence="2">Pilus assembly protein PilQ</fullName>
    </submittedName>
</protein>
<gene>
    <name evidence="2" type="ORF">C9I98_12725</name>
</gene>
<comment type="caution">
    <text evidence="2">The sequence shown here is derived from an EMBL/GenBank/DDBJ whole genome shotgun (WGS) entry which is preliminary data.</text>
</comment>
<feature type="signal peptide" evidence="1">
    <location>
        <begin position="1"/>
        <end position="20"/>
    </location>
</feature>
<dbReference type="Gene3D" id="2.30.30.830">
    <property type="match status" value="1"/>
</dbReference>
<feature type="chain" id="PRO_5015785468" evidence="1">
    <location>
        <begin position="21"/>
        <end position="177"/>
    </location>
</feature>
<dbReference type="EMBL" id="PYMA01000007">
    <property type="protein sequence ID" value="PSW19232.1"/>
    <property type="molecule type" value="Genomic_DNA"/>
</dbReference>
<dbReference type="OrthoDB" id="5296580at2"/>
<dbReference type="Pfam" id="PF04351">
    <property type="entry name" value="PilP"/>
    <property type="match status" value="1"/>
</dbReference>
<dbReference type="PIRSF" id="PIRSF016481">
    <property type="entry name" value="Pilus_assembly_PilP"/>
    <property type="match status" value="1"/>
</dbReference>
<accession>A0A2T3NSK8</accession>
<dbReference type="PROSITE" id="PS51257">
    <property type="entry name" value="PROKAR_LIPOPROTEIN"/>
    <property type="match status" value="1"/>
</dbReference>
<keyword evidence="3" id="KW-1185">Reference proteome</keyword>
<sequence length="177" mass="19721">MKRRIWVAGLWLVGLMGCKANDDSVAQFISHSHQQAHASVEPLEEQPTFVAESFVMTSTRSPFMQPYPEPGEVLGGQKLACWQPTVRSQRAPLERYPLAQLSMRGVIGDAEQLWALIYTPEGKLAKVREGHYIGLNQGRIKQVGRKAVEIEEVLPDGEGCWIKRASSLALVKHDSDV</sequence>
<dbReference type="RefSeq" id="WP_036820683.1">
    <property type="nucleotide sequence ID" value="NZ_JGVO01000290.1"/>
</dbReference>
<reference evidence="2 3" key="1">
    <citation type="submission" date="2018-01" db="EMBL/GenBank/DDBJ databases">
        <title>Whole genome sequencing of Histamine producing bacteria.</title>
        <authorList>
            <person name="Butler K."/>
        </authorList>
    </citation>
    <scope>NUCLEOTIDE SEQUENCE [LARGE SCALE GENOMIC DNA]</scope>
    <source>
        <strain evidence="2 3">DSM 100436</strain>
    </source>
</reference>
<evidence type="ECO:0000313" key="2">
    <source>
        <dbReference type="EMBL" id="PSW19232.1"/>
    </source>
</evidence>
<organism evidence="2 3">
    <name type="scientific">Photobacterium sanctipauli</name>
    <dbReference type="NCBI Taxonomy" id="1342794"/>
    <lineage>
        <taxon>Bacteria</taxon>
        <taxon>Pseudomonadati</taxon>
        <taxon>Pseudomonadota</taxon>
        <taxon>Gammaproteobacteria</taxon>
        <taxon>Vibrionales</taxon>
        <taxon>Vibrionaceae</taxon>
        <taxon>Photobacterium</taxon>
    </lineage>
</organism>
<dbReference type="Proteomes" id="UP000241771">
    <property type="component" value="Unassembled WGS sequence"/>
</dbReference>
<evidence type="ECO:0000313" key="3">
    <source>
        <dbReference type="Proteomes" id="UP000241771"/>
    </source>
</evidence>
<keyword evidence="1" id="KW-0732">Signal</keyword>
<proteinExistence type="predicted"/>
<dbReference type="AlphaFoldDB" id="A0A2T3NSK8"/>
<dbReference type="InterPro" id="IPR007446">
    <property type="entry name" value="PilP"/>
</dbReference>
<name>A0A2T3NSK8_9GAMM</name>